<gene>
    <name evidence="1" type="ORF">HARCEL1_02195</name>
</gene>
<dbReference type="EMBL" id="CP028858">
    <property type="protein sequence ID" value="AWB26604.1"/>
    <property type="molecule type" value="Genomic_DNA"/>
</dbReference>
<sequence length="153" mass="15951">MTAGRFVVTHVDDATAQLRDVQSGQVHPVVDPPDLAAGDALAATLSPADGIEATWSIDRIERRWTVAVAASDRPPSERAQAAADALSVGEIARLDVDDGELHVICVPESDTDAAVGDVTGDDATRDRAIRLGVERVAVRHAPGVIAVRYGGPA</sequence>
<dbReference type="KEGG" id="harc:HARCEL1_02195"/>
<organism evidence="1 2">
    <name type="scientific">Halococcoides cellulosivorans</name>
    <dbReference type="NCBI Taxonomy" id="1679096"/>
    <lineage>
        <taxon>Archaea</taxon>
        <taxon>Methanobacteriati</taxon>
        <taxon>Methanobacteriota</taxon>
        <taxon>Stenosarchaea group</taxon>
        <taxon>Halobacteria</taxon>
        <taxon>Halobacteriales</taxon>
        <taxon>Haloarculaceae</taxon>
        <taxon>Halococcoides</taxon>
    </lineage>
</organism>
<dbReference type="GeneID" id="36511280"/>
<dbReference type="Proteomes" id="UP000244727">
    <property type="component" value="Chromosome"/>
</dbReference>
<dbReference type="Pfam" id="PF19129">
    <property type="entry name" value="DUF5812"/>
    <property type="match status" value="1"/>
</dbReference>
<dbReference type="RefSeq" id="WP_108380973.1">
    <property type="nucleotide sequence ID" value="NZ_CP028858.1"/>
</dbReference>
<evidence type="ECO:0000313" key="1">
    <source>
        <dbReference type="EMBL" id="AWB26604.1"/>
    </source>
</evidence>
<dbReference type="AlphaFoldDB" id="A0A2R4WYK3"/>
<dbReference type="InterPro" id="IPR043850">
    <property type="entry name" value="DUF5812"/>
</dbReference>
<evidence type="ECO:0000313" key="2">
    <source>
        <dbReference type="Proteomes" id="UP000244727"/>
    </source>
</evidence>
<keyword evidence="2" id="KW-1185">Reference proteome</keyword>
<reference evidence="1 2" key="1">
    <citation type="submission" date="2018-04" db="EMBL/GenBank/DDBJ databases">
        <title>Halococcoides cellulosivorans gen. nov., sp. nov., an extremely halophilic cellulose-utilizing haloarchaeon from hypersaline lakes.</title>
        <authorList>
            <person name="Sorokin D.Y."/>
            <person name="Toshchakov S.V."/>
            <person name="Samarov N.I."/>
            <person name="Korzhenkov A."/>
            <person name="Kublanov I.V."/>
        </authorList>
    </citation>
    <scope>NUCLEOTIDE SEQUENCE [LARGE SCALE GENOMIC DNA]</scope>
    <source>
        <strain evidence="1 2">HArcel1</strain>
    </source>
</reference>
<protein>
    <submittedName>
        <fullName evidence="1">Uncharacterized protein</fullName>
    </submittedName>
</protein>
<accession>A0A2R4WYK3</accession>
<name>A0A2R4WYK3_9EURY</name>
<proteinExistence type="predicted"/>